<evidence type="ECO:0000313" key="2">
    <source>
        <dbReference type="EMBL" id="KAK4502370.1"/>
    </source>
</evidence>
<proteinExistence type="predicted"/>
<comment type="caution">
    <text evidence="2">The sequence shown here is derived from an EMBL/GenBank/DDBJ whole genome shotgun (WGS) entry which is preliminary data.</text>
</comment>
<protein>
    <submittedName>
        <fullName evidence="2">Uncharacterized protein</fullName>
    </submittedName>
</protein>
<evidence type="ECO:0000256" key="1">
    <source>
        <dbReference type="SAM" id="MobiDB-lite"/>
    </source>
</evidence>
<accession>A0ABR0ELJ7</accession>
<reference evidence="2 3" key="1">
    <citation type="journal article" date="2023" name="G3 (Bethesda)">
        <title>A chromosome-level genome assembly of Zasmidium syzygii isolated from banana leaves.</title>
        <authorList>
            <person name="van Westerhoven A.C."/>
            <person name="Mehrabi R."/>
            <person name="Talebi R."/>
            <person name="Steentjes M.B.F."/>
            <person name="Corcolon B."/>
            <person name="Chong P.A."/>
            <person name="Kema G.H.J."/>
            <person name="Seidl M.F."/>
        </authorList>
    </citation>
    <scope>NUCLEOTIDE SEQUENCE [LARGE SCALE GENOMIC DNA]</scope>
    <source>
        <strain evidence="2 3">P124</strain>
    </source>
</reference>
<feature type="compositionally biased region" description="Polar residues" evidence="1">
    <location>
        <begin position="92"/>
        <end position="103"/>
    </location>
</feature>
<feature type="region of interest" description="Disordered" evidence="1">
    <location>
        <begin position="119"/>
        <end position="151"/>
    </location>
</feature>
<name>A0ABR0ELJ7_ZASCE</name>
<dbReference type="Proteomes" id="UP001305779">
    <property type="component" value="Unassembled WGS sequence"/>
</dbReference>
<keyword evidence="3" id="KW-1185">Reference proteome</keyword>
<gene>
    <name evidence="2" type="ORF">PRZ48_005795</name>
</gene>
<feature type="region of interest" description="Disordered" evidence="1">
    <location>
        <begin position="61"/>
        <end position="103"/>
    </location>
</feature>
<feature type="compositionally biased region" description="Basic residues" evidence="1">
    <location>
        <begin position="127"/>
        <end position="151"/>
    </location>
</feature>
<organism evidence="2 3">
    <name type="scientific">Zasmidium cellare</name>
    <name type="common">Wine cellar mold</name>
    <name type="synonym">Racodium cellare</name>
    <dbReference type="NCBI Taxonomy" id="395010"/>
    <lineage>
        <taxon>Eukaryota</taxon>
        <taxon>Fungi</taxon>
        <taxon>Dikarya</taxon>
        <taxon>Ascomycota</taxon>
        <taxon>Pezizomycotina</taxon>
        <taxon>Dothideomycetes</taxon>
        <taxon>Dothideomycetidae</taxon>
        <taxon>Mycosphaerellales</taxon>
        <taxon>Mycosphaerellaceae</taxon>
        <taxon>Zasmidium</taxon>
    </lineage>
</organism>
<sequence>MPPSITAESVFVFAGAQIFFDGPNSSRAFFLCDNLIPEPETEIPFPFGSPSSVRQALAPRMQADAAVSVSSAEGGVALPADYDGDDKENAELQPQWSQSNGYSVQSNCSMLMSLNRIEEVGEEPKEKKKPKGRKPAGRKPKKKGKKKNDDE</sequence>
<evidence type="ECO:0000313" key="3">
    <source>
        <dbReference type="Proteomes" id="UP001305779"/>
    </source>
</evidence>
<dbReference type="EMBL" id="JAXOVC010000004">
    <property type="protein sequence ID" value="KAK4502370.1"/>
    <property type="molecule type" value="Genomic_DNA"/>
</dbReference>